<dbReference type="EMBL" id="JACJVJ010000001">
    <property type="protein sequence ID" value="MBC2777608.1"/>
    <property type="molecule type" value="Genomic_DNA"/>
</dbReference>
<dbReference type="InterPro" id="IPR005110">
    <property type="entry name" value="MoeA_linker/N"/>
</dbReference>
<dbReference type="InterPro" id="IPR005111">
    <property type="entry name" value="MoeA_C_domain_IV"/>
</dbReference>
<keyword evidence="7 11" id="KW-0479">Metal-binding</keyword>
<dbReference type="GO" id="GO:0061599">
    <property type="term" value="F:molybdopterin molybdotransferase activity"/>
    <property type="evidence" value="ECO:0007669"/>
    <property type="project" value="UniProtKB-UniRule"/>
</dbReference>
<dbReference type="CDD" id="cd00887">
    <property type="entry name" value="MoeA"/>
    <property type="match status" value="1"/>
</dbReference>
<keyword evidence="14" id="KW-1185">Reference proteome</keyword>
<dbReference type="InterPro" id="IPR036135">
    <property type="entry name" value="MoeA_linker/N_sf"/>
</dbReference>
<dbReference type="GO" id="GO:0046872">
    <property type="term" value="F:metal ion binding"/>
    <property type="evidence" value="ECO:0007669"/>
    <property type="project" value="UniProtKB-UniRule"/>
</dbReference>
<evidence type="ECO:0000256" key="5">
    <source>
        <dbReference type="ARBA" id="ARBA00022505"/>
    </source>
</evidence>
<dbReference type="Gene3D" id="3.90.105.10">
    <property type="entry name" value="Molybdopterin biosynthesis moea protein, domain 2"/>
    <property type="match status" value="1"/>
</dbReference>
<dbReference type="Proteomes" id="UP000564378">
    <property type="component" value="Unassembled WGS sequence"/>
</dbReference>
<dbReference type="Pfam" id="PF03454">
    <property type="entry name" value="MoeA_C"/>
    <property type="match status" value="1"/>
</dbReference>
<reference evidence="13 14" key="1">
    <citation type="submission" date="2020-08" db="EMBL/GenBank/DDBJ databases">
        <title>Draft genome sequence of Parasphingopyxis sp. GrpM-11.</title>
        <authorList>
            <person name="Oh J."/>
            <person name="Roh D.-H."/>
        </authorList>
    </citation>
    <scope>NUCLEOTIDE SEQUENCE [LARGE SCALE GENOMIC DNA]</scope>
    <source>
        <strain evidence="13 14">GrpM-11</strain>
    </source>
</reference>
<dbReference type="GO" id="GO:0006777">
    <property type="term" value="P:Mo-molybdopterin cofactor biosynthetic process"/>
    <property type="evidence" value="ECO:0007669"/>
    <property type="project" value="UniProtKB-UniRule"/>
</dbReference>
<comment type="caution">
    <text evidence="13">The sequence shown here is derived from an EMBL/GenBank/DDBJ whole genome shotgun (WGS) entry which is preliminary data.</text>
</comment>
<dbReference type="InterPro" id="IPR001453">
    <property type="entry name" value="MoaB/Mog_dom"/>
</dbReference>
<comment type="pathway">
    <text evidence="3 11">Cofactor biosynthesis; molybdopterin biosynthesis.</text>
</comment>
<dbReference type="GO" id="GO:0005829">
    <property type="term" value="C:cytosol"/>
    <property type="evidence" value="ECO:0007669"/>
    <property type="project" value="TreeGrafter"/>
</dbReference>
<evidence type="ECO:0000256" key="9">
    <source>
        <dbReference type="ARBA" id="ARBA00023150"/>
    </source>
</evidence>
<keyword evidence="6 11" id="KW-0808">Transferase</keyword>
<dbReference type="InterPro" id="IPR036688">
    <property type="entry name" value="MoeA_C_domain_IV_sf"/>
</dbReference>
<evidence type="ECO:0000256" key="10">
    <source>
        <dbReference type="ARBA" id="ARBA00047317"/>
    </source>
</evidence>
<dbReference type="EC" id="2.10.1.1" evidence="11"/>
<dbReference type="SUPFAM" id="SSF63867">
    <property type="entry name" value="MoeA C-terminal domain-like"/>
    <property type="match status" value="1"/>
</dbReference>
<protein>
    <recommendedName>
        <fullName evidence="11">Molybdopterin molybdenumtransferase</fullName>
        <ecNumber evidence="11">2.10.1.1</ecNumber>
    </recommendedName>
</protein>
<dbReference type="Gene3D" id="2.170.190.11">
    <property type="entry name" value="Molybdopterin biosynthesis moea protein, domain 3"/>
    <property type="match status" value="1"/>
</dbReference>
<evidence type="ECO:0000256" key="8">
    <source>
        <dbReference type="ARBA" id="ARBA00022842"/>
    </source>
</evidence>
<dbReference type="RefSeq" id="WP_185800806.1">
    <property type="nucleotide sequence ID" value="NZ_JACJVJ010000001.1"/>
</dbReference>
<evidence type="ECO:0000256" key="6">
    <source>
        <dbReference type="ARBA" id="ARBA00022679"/>
    </source>
</evidence>
<evidence type="ECO:0000256" key="1">
    <source>
        <dbReference type="ARBA" id="ARBA00001946"/>
    </source>
</evidence>
<evidence type="ECO:0000256" key="4">
    <source>
        <dbReference type="ARBA" id="ARBA00010763"/>
    </source>
</evidence>
<evidence type="ECO:0000256" key="11">
    <source>
        <dbReference type="RuleBase" id="RU365090"/>
    </source>
</evidence>
<name>A0A842HUF2_9SPHN</name>
<dbReference type="Gene3D" id="3.40.980.10">
    <property type="entry name" value="MoaB/Mog-like domain"/>
    <property type="match status" value="1"/>
</dbReference>
<dbReference type="InterPro" id="IPR036425">
    <property type="entry name" value="MoaB/Mog-like_dom_sf"/>
</dbReference>
<organism evidence="13 14">
    <name type="scientific">Parasphingopyxis marina</name>
    <dbReference type="NCBI Taxonomy" id="2761622"/>
    <lineage>
        <taxon>Bacteria</taxon>
        <taxon>Pseudomonadati</taxon>
        <taxon>Pseudomonadota</taxon>
        <taxon>Alphaproteobacteria</taxon>
        <taxon>Sphingomonadales</taxon>
        <taxon>Sphingomonadaceae</taxon>
        <taxon>Parasphingopyxis</taxon>
    </lineage>
</organism>
<dbReference type="SMART" id="SM00852">
    <property type="entry name" value="MoCF_biosynth"/>
    <property type="match status" value="1"/>
</dbReference>
<evidence type="ECO:0000313" key="14">
    <source>
        <dbReference type="Proteomes" id="UP000564378"/>
    </source>
</evidence>
<evidence type="ECO:0000313" key="13">
    <source>
        <dbReference type="EMBL" id="MBC2777608.1"/>
    </source>
</evidence>
<feature type="domain" description="MoaB/Mog" evidence="12">
    <location>
        <begin position="177"/>
        <end position="314"/>
    </location>
</feature>
<comment type="function">
    <text evidence="2 11">Catalyzes the insertion of molybdate into adenylated molybdopterin with the concomitant release of AMP.</text>
</comment>
<dbReference type="InterPro" id="IPR038987">
    <property type="entry name" value="MoeA-like"/>
</dbReference>
<evidence type="ECO:0000256" key="7">
    <source>
        <dbReference type="ARBA" id="ARBA00022723"/>
    </source>
</evidence>
<evidence type="ECO:0000256" key="3">
    <source>
        <dbReference type="ARBA" id="ARBA00005046"/>
    </source>
</evidence>
<evidence type="ECO:0000259" key="12">
    <source>
        <dbReference type="SMART" id="SM00852"/>
    </source>
</evidence>
<dbReference type="PANTHER" id="PTHR10192:SF5">
    <property type="entry name" value="GEPHYRIN"/>
    <property type="match status" value="1"/>
</dbReference>
<keyword evidence="8 11" id="KW-0460">Magnesium</keyword>
<comment type="cofactor">
    <cofactor evidence="1 11">
        <name>Mg(2+)</name>
        <dbReference type="ChEBI" id="CHEBI:18420"/>
    </cofactor>
</comment>
<dbReference type="UniPathway" id="UPA00344"/>
<dbReference type="Pfam" id="PF03453">
    <property type="entry name" value="MoeA_N"/>
    <property type="match status" value="1"/>
</dbReference>
<comment type="catalytic activity">
    <reaction evidence="10">
        <text>adenylyl-molybdopterin + molybdate = Mo-molybdopterin + AMP + H(+)</text>
        <dbReference type="Rhea" id="RHEA:35047"/>
        <dbReference type="ChEBI" id="CHEBI:15378"/>
        <dbReference type="ChEBI" id="CHEBI:36264"/>
        <dbReference type="ChEBI" id="CHEBI:62727"/>
        <dbReference type="ChEBI" id="CHEBI:71302"/>
        <dbReference type="ChEBI" id="CHEBI:456215"/>
        <dbReference type="EC" id="2.10.1.1"/>
    </reaction>
</comment>
<dbReference type="FunFam" id="3.40.980.10:FF:000004">
    <property type="entry name" value="Molybdopterin molybdenumtransferase"/>
    <property type="match status" value="1"/>
</dbReference>
<accession>A0A842HUF2</accession>
<dbReference type="AlphaFoldDB" id="A0A842HUF2"/>
<sequence length="395" mass="40372">MSDLLPVLDAQRRLLALAGPVEAQTLPVSQAAGRWLADDIRALRTQPDADLSAMDGYAIRFAELPGPWELVGESAAGSPLGTAIAPGEAARIFTGAPVPGGADTVMVQEEAASDGKTLALDGEGPSAKGANIRKRGGDFDEGDNLLLAGERLSPPRLALAIAGGHGTLPVRRAVHVALVSTGDELVPPGKPTGPAQLPASNAYMLAAQLASLPVEIHDLGIVPDTMEALAKAFAASSKADIIVTIGGASVGDHDLVRPALEEAGGIMEFWRIAMKPGKPLMAGTLGGAVVLGLPGNPASAFVAAKLFLEPLVAALSGASHPLPRFHTAPLASRLPAVGKRTEYLRGQRVGETVEAIPQQSSAALAALAEADVLICRPAHEPAAEPGDRVDILPLA</sequence>
<dbReference type="SUPFAM" id="SSF53218">
    <property type="entry name" value="Molybdenum cofactor biosynthesis proteins"/>
    <property type="match status" value="1"/>
</dbReference>
<dbReference type="PANTHER" id="PTHR10192">
    <property type="entry name" value="MOLYBDOPTERIN BIOSYNTHESIS PROTEIN"/>
    <property type="match status" value="1"/>
</dbReference>
<gene>
    <name evidence="13" type="ORF">H6P80_08235</name>
</gene>
<dbReference type="Gene3D" id="2.40.340.10">
    <property type="entry name" value="MoeA, C-terminal, domain IV"/>
    <property type="match status" value="1"/>
</dbReference>
<dbReference type="NCBIfam" id="NF045515">
    <property type="entry name" value="Glp_gephyrin"/>
    <property type="match status" value="1"/>
</dbReference>
<dbReference type="SUPFAM" id="SSF63882">
    <property type="entry name" value="MoeA N-terminal region -like"/>
    <property type="match status" value="1"/>
</dbReference>
<evidence type="ECO:0000256" key="2">
    <source>
        <dbReference type="ARBA" id="ARBA00002901"/>
    </source>
</evidence>
<keyword evidence="5 11" id="KW-0500">Molybdenum</keyword>
<dbReference type="Pfam" id="PF00994">
    <property type="entry name" value="MoCF_biosynth"/>
    <property type="match status" value="1"/>
</dbReference>
<keyword evidence="9 11" id="KW-0501">Molybdenum cofactor biosynthesis</keyword>
<dbReference type="NCBIfam" id="TIGR00177">
    <property type="entry name" value="molyb_syn"/>
    <property type="match status" value="1"/>
</dbReference>
<comment type="similarity">
    <text evidence="4 11">Belongs to the MoeA family.</text>
</comment>
<proteinExistence type="inferred from homology"/>